<dbReference type="OrthoDB" id="946254at2"/>
<sequence length="225" mass="26232">MQTLLPTDGGPIYAETDLTSFISEPWNALSSLAIVLPAVYWAFKLSWKIKEYPFLYFLMPLLFLGATGSVLFHAFRSSSFLLWMDVLPTAIVTLSVSIYFWDKILKNRWQVATVVIPFTFIRFAVFDYYDGQLALNLNYVITGFLIFFPIVFFLSRNEYKHYKTILVSVIFLSLSLMFRRIDYSVAMLIPMGSHFLWHIFSGIGAFYMAKYIYFIRRDELETQPA</sequence>
<feature type="transmembrane region" description="Helical" evidence="1">
    <location>
        <begin position="137"/>
        <end position="155"/>
    </location>
</feature>
<reference evidence="2 3" key="1">
    <citation type="submission" date="2017-06" db="EMBL/GenBank/DDBJ databases">
        <authorList>
            <person name="Kim H.J."/>
            <person name="Triplett B.A."/>
        </authorList>
    </citation>
    <scope>NUCLEOTIDE SEQUENCE [LARGE SCALE GENOMIC DNA]</scope>
    <source>
        <strain evidence="2 3">DSM 19307</strain>
    </source>
</reference>
<feature type="transmembrane region" description="Helical" evidence="1">
    <location>
        <begin position="81"/>
        <end position="101"/>
    </location>
</feature>
<keyword evidence="1" id="KW-1133">Transmembrane helix</keyword>
<gene>
    <name evidence="2" type="ORF">SAMN05421640_1932</name>
</gene>
<evidence type="ECO:0000313" key="2">
    <source>
        <dbReference type="EMBL" id="SNS99499.1"/>
    </source>
</evidence>
<dbReference type="RefSeq" id="WP_089356654.1">
    <property type="nucleotide sequence ID" value="NZ_FZPD01000003.1"/>
</dbReference>
<accession>A0A239J110</accession>
<keyword evidence="1" id="KW-0472">Membrane</keyword>
<protein>
    <submittedName>
        <fullName evidence="2">Ceramidase</fullName>
    </submittedName>
</protein>
<evidence type="ECO:0000256" key="1">
    <source>
        <dbReference type="SAM" id="Phobius"/>
    </source>
</evidence>
<keyword evidence="1" id="KW-0812">Transmembrane</keyword>
<feature type="transmembrane region" description="Helical" evidence="1">
    <location>
        <begin position="108"/>
        <end position="125"/>
    </location>
</feature>
<dbReference type="Proteomes" id="UP000198393">
    <property type="component" value="Unassembled WGS sequence"/>
</dbReference>
<feature type="transmembrane region" description="Helical" evidence="1">
    <location>
        <begin position="55"/>
        <end position="75"/>
    </location>
</feature>
<keyword evidence="3" id="KW-1185">Reference proteome</keyword>
<organism evidence="2 3">
    <name type="scientific">Ekhidna lutea</name>
    <dbReference type="NCBI Taxonomy" id="447679"/>
    <lineage>
        <taxon>Bacteria</taxon>
        <taxon>Pseudomonadati</taxon>
        <taxon>Bacteroidota</taxon>
        <taxon>Cytophagia</taxon>
        <taxon>Cytophagales</taxon>
        <taxon>Reichenbachiellaceae</taxon>
        <taxon>Ekhidna</taxon>
    </lineage>
</organism>
<feature type="transmembrane region" description="Helical" evidence="1">
    <location>
        <begin position="187"/>
        <end position="209"/>
    </location>
</feature>
<proteinExistence type="predicted"/>
<feature type="transmembrane region" description="Helical" evidence="1">
    <location>
        <begin position="162"/>
        <end position="181"/>
    </location>
</feature>
<evidence type="ECO:0000313" key="3">
    <source>
        <dbReference type="Proteomes" id="UP000198393"/>
    </source>
</evidence>
<dbReference type="AlphaFoldDB" id="A0A239J110"/>
<dbReference type="EMBL" id="FZPD01000003">
    <property type="protein sequence ID" value="SNS99499.1"/>
    <property type="molecule type" value="Genomic_DNA"/>
</dbReference>
<feature type="transmembrane region" description="Helical" evidence="1">
    <location>
        <begin position="26"/>
        <end position="43"/>
    </location>
</feature>
<name>A0A239J110_EKHLU</name>